<gene>
    <name evidence="2" type="ORF">Sjap_004560</name>
</gene>
<sequence length="71" mass="8242">MNLCSCFWSSSDEIWKFNLRTPFNTAFAVAEAVDGKKIPVLMMISATILFYFIQILISLFIRFEKLNMVLI</sequence>
<organism evidence="2 3">
    <name type="scientific">Stephania japonica</name>
    <dbReference type="NCBI Taxonomy" id="461633"/>
    <lineage>
        <taxon>Eukaryota</taxon>
        <taxon>Viridiplantae</taxon>
        <taxon>Streptophyta</taxon>
        <taxon>Embryophyta</taxon>
        <taxon>Tracheophyta</taxon>
        <taxon>Spermatophyta</taxon>
        <taxon>Magnoliopsida</taxon>
        <taxon>Ranunculales</taxon>
        <taxon>Menispermaceae</taxon>
        <taxon>Menispermoideae</taxon>
        <taxon>Cissampelideae</taxon>
        <taxon>Stephania</taxon>
    </lineage>
</organism>
<dbReference type="Proteomes" id="UP001417504">
    <property type="component" value="Unassembled WGS sequence"/>
</dbReference>
<dbReference type="AlphaFoldDB" id="A0AAP0K2K3"/>
<accession>A0AAP0K2K3</accession>
<evidence type="ECO:0000313" key="2">
    <source>
        <dbReference type="EMBL" id="KAK9144657.1"/>
    </source>
</evidence>
<evidence type="ECO:0000256" key="1">
    <source>
        <dbReference type="SAM" id="Phobius"/>
    </source>
</evidence>
<evidence type="ECO:0000313" key="3">
    <source>
        <dbReference type="Proteomes" id="UP001417504"/>
    </source>
</evidence>
<keyword evidence="3" id="KW-1185">Reference proteome</keyword>
<proteinExistence type="predicted"/>
<comment type="caution">
    <text evidence="2">The sequence shown here is derived from an EMBL/GenBank/DDBJ whole genome shotgun (WGS) entry which is preliminary data.</text>
</comment>
<name>A0AAP0K2K3_9MAGN</name>
<keyword evidence="1" id="KW-0812">Transmembrane</keyword>
<keyword evidence="1" id="KW-0472">Membrane</keyword>
<keyword evidence="1" id="KW-1133">Transmembrane helix</keyword>
<feature type="transmembrane region" description="Helical" evidence="1">
    <location>
        <begin position="40"/>
        <end position="61"/>
    </location>
</feature>
<protein>
    <submittedName>
        <fullName evidence="2">Uncharacterized protein</fullName>
    </submittedName>
</protein>
<dbReference type="EMBL" id="JBBNAE010000002">
    <property type="protein sequence ID" value="KAK9144657.1"/>
    <property type="molecule type" value="Genomic_DNA"/>
</dbReference>
<reference evidence="2 3" key="1">
    <citation type="submission" date="2024-01" db="EMBL/GenBank/DDBJ databases">
        <title>Genome assemblies of Stephania.</title>
        <authorList>
            <person name="Yang L."/>
        </authorList>
    </citation>
    <scope>NUCLEOTIDE SEQUENCE [LARGE SCALE GENOMIC DNA]</scope>
    <source>
        <strain evidence="2">QJT</strain>
        <tissue evidence="2">Leaf</tissue>
    </source>
</reference>